<gene>
    <name evidence="4" type="ORF">PMEA_00005014</name>
</gene>
<dbReference type="InterPro" id="IPR020821">
    <property type="entry name" value="ENPP1-3/EXOG-like_nuc-like"/>
</dbReference>
<evidence type="ECO:0000313" key="4">
    <source>
        <dbReference type="EMBL" id="CAH3112212.1"/>
    </source>
</evidence>
<feature type="chain" id="PRO_5043516080" description="DNA/RNA non-specific endonuclease" evidence="1">
    <location>
        <begin position="21"/>
        <end position="342"/>
    </location>
</feature>
<dbReference type="PANTHER" id="PTHR21472">
    <property type="entry name" value="ENDONUCLEASE DOMAIN-CONTAINING 1 PROTEIN ENDOD1"/>
    <property type="match status" value="1"/>
</dbReference>
<evidence type="ECO:0008006" key="6">
    <source>
        <dbReference type="Google" id="ProtNLM"/>
    </source>
</evidence>
<proteinExistence type="predicted"/>
<dbReference type="SUPFAM" id="SSF54060">
    <property type="entry name" value="His-Me finger endonucleases"/>
    <property type="match status" value="1"/>
</dbReference>
<dbReference type="SMART" id="SM00477">
    <property type="entry name" value="NUC"/>
    <property type="match status" value="1"/>
</dbReference>
<name>A0AAU9WEY1_9CNID</name>
<protein>
    <recommendedName>
        <fullName evidence="6">DNA/RNA non-specific endonuclease</fullName>
    </recommendedName>
</protein>
<dbReference type="GO" id="GO:0003676">
    <property type="term" value="F:nucleic acid binding"/>
    <property type="evidence" value="ECO:0007669"/>
    <property type="project" value="InterPro"/>
</dbReference>
<dbReference type="EMBL" id="CALNXJ010000013">
    <property type="protein sequence ID" value="CAH3112212.1"/>
    <property type="molecule type" value="Genomic_DNA"/>
</dbReference>
<feature type="domain" description="ENPP1-3/EXOG-like endonuclease/phosphodiesterase" evidence="2">
    <location>
        <begin position="111"/>
        <end position="326"/>
    </location>
</feature>
<sequence length="342" mass="39110">MDAIHVKTLLFLLKFGLIKSNLVEGGPRLMKNKNGTRDGRFLIGNSIKRAHDVPGFRKSVPKKARKSDCQDTHVKEFFPSGTLPKGLRKDQEGTVLICQQKSRYKFRPDKETYYTTLFDQVRGIPVYSAYRLRSENMNYERRCRPTWQENKGIKNQVGKDTYPQAPWQRGHLAPAHTLSSDKGAFRSTFRYTNAVPQRPSFNAGEWSKFERRIRKYAEVCTKYHNGVLYLLSGTAFVSVDALVEIDKNEKVKGVRKGGKIETRPGEDNYHEIYVPKSLWTAGCCVGTSPPYYAIESFAVIGNNVNERDEMHTQQISVIILQKILEQDDLRGEEVSLYPNHPG</sequence>
<dbReference type="Pfam" id="PF01223">
    <property type="entry name" value="Endonuclease_NS"/>
    <property type="match status" value="1"/>
</dbReference>
<evidence type="ECO:0000256" key="1">
    <source>
        <dbReference type="SAM" id="SignalP"/>
    </source>
</evidence>
<feature type="signal peptide" evidence="1">
    <location>
        <begin position="1"/>
        <end position="20"/>
    </location>
</feature>
<dbReference type="PANTHER" id="PTHR21472:SF26">
    <property type="entry name" value="ENDONUCLEASE DOMAIN CONTAINING 1"/>
    <property type="match status" value="1"/>
</dbReference>
<dbReference type="SMART" id="SM00892">
    <property type="entry name" value="Endonuclease_NS"/>
    <property type="match status" value="1"/>
</dbReference>
<reference evidence="4 5" key="1">
    <citation type="submission" date="2022-05" db="EMBL/GenBank/DDBJ databases">
        <authorList>
            <consortium name="Genoscope - CEA"/>
            <person name="William W."/>
        </authorList>
    </citation>
    <scope>NUCLEOTIDE SEQUENCE [LARGE SCALE GENOMIC DNA]</scope>
</reference>
<dbReference type="InterPro" id="IPR044925">
    <property type="entry name" value="His-Me_finger_sf"/>
</dbReference>
<dbReference type="InterPro" id="IPR039015">
    <property type="entry name" value="ENDOD1"/>
</dbReference>
<dbReference type="InterPro" id="IPR001604">
    <property type="entry name" value="Endo_G_ENPP1-like_dom"/>
</dbReference>
<evidence type="ECO:0000313" key="5">
    <source>
        <dbReference type="Proteomes" id="UP001159428"/>
    </source>
</evidence>
<keyword evidence="5" id="KW-1185">Reference proteome</keyword>
<dbReference type="AlphaFoldDB" id="A0AAU9WEY1"/>
<dbReference type="GO" id="GO:0046872">
    <property type="term" value="F:metal ion binding"/>
    <property type="evidence" value="ECO:0007669"/>
    <property type="project" value="InterPro"/>
</dbReference>
<dbReference type="Gene3D" id="3.40.570.10">
    <property type="entry name" value="Extracellular Endonuclease, subunit A"/>
    <property type="match status" value="1"/>
</dbReference>
<evidence type="ECO:0000259" key="3">
    <source>
        <dbReference type="SMART" id="SM00892"/>
    </source>
</evidence>
<dbReference type="GO" id="GO:0016787">
    <property type="term" value="F:hydrolase activity"/>
    <property type="evidence" value="ECO:0007669"/>
    <property type="project" value="InterPro"/>
</dbReference>
<feature type="domain" description="DNA/RNA non-specific endonuclease/pyrophosphatase/phosphodiesterase" evidence="3">
    <location>
        <begin position="110"/>
        <end position="335"/>
    </location>
</feature>
<organism evidence="4 5">
    <name type="scientific">Pocillopora meandrina</name>
    <dbReference type="NCBI Taxonomy" id="46732"/>
    <lineage>
        <taxon>Eukaryota</taxon>
        <taxon>Metazoa</taxon>
        <taxon>Cnidaria</taxon>
        <taxon>Anthozoa</taxon>
        <taxon>Hexacorallia</taxon>
        <taxon>Scleractinia</taxon>
        <taxon>Astrocoeniina</taxon>
        <taxon>Pocilloporidae</taxon>
        <taxon>Pocillopora</taxon>
    </lineage>
</organism>
<accession>A0AAU9WEY1</accession>
<keyword evidence="1" id="KW-0732">Signal</keyword>
<dbReference type="InterPro" id="IPR044929">
    <property type="entry name" value="DNA/RNA_non-sp_Endonuclease_sf"/>
</dbReference>
<comment type="caution">
    <text evidence="4">The sequence shown here is derived from an EMBL/GenBank/DDBJ whole genome shotgun (WGS) entry which is preliminary data.</text>
</comment>
<evidence type="ECO:0000259" key="2">
    <source>
        <dbReference type="SMART" id="SM00477"/>
    </source>
</evidence>
<dbReference type="Proteomes" id="UP001159428">
    <property type="component" value="Unassembled WGS sequence"/>
</dbReference>